<dbReference type="PANTHER" id="PTHR30007">
    <property type="entry name" value="PHP DOMAIN PROTEIN"/>
    <property type="match status" value="1"/>
</dbReference>
<accession>A0ABV2Z909</accession>
<name>A0ABV2Z909_9ACTN</name>
<dbReference type="RefSeq" id="WP_245655153.1">
    <property type="nucleotide sequence ID" value="NZ_JBEZVI010000040.1"/>
</dbReference>
<sequence>MGMRNPYSSDVSDEQWVLAEPVITAWKAAHPSVSGHQGRYPMREIVNAILYQNRSGCQWGLLPHDLPPAGAVKYYFYKWRDDRTDQTIHDLLRWQLREKNRRLADPSLIVMDTQSVRAAVGVPADTTGKDASKRVPGRKRCLAVDVSGLVVEAVVLPASAHDNAAGIALLDRVTAQMDTVKKALVDQRFKKSVVDHGKNLGIDVEIVERNPADVCFVPQAKRWIMEQTNGILMFYRRLVRDYEHRLASSRSRVFWAMTSVMARRLTDATLPPGGSCEREPTGQGRPGVRGEA</sequence>
<protein>
    <submittedName>
        <fullName evidence="4">IS5 family transposase</fullName>
    </submittedName>
</protein>
<dbReference type="InterPro" id="IPR025161">
    <property type="entry name" value="IS402-like_dom"/>
</dbReference>
<comment type="caution">
    <text evidence="4">The sequence shown here is derived from an EMBL/GenBank/DDBJ whole genome shotgun (WGS) entry which is preliminary data.</text>
</comment>
<reference evidence="4 5" key="1">
    <citation type="submission" date="2024-06" db="EMBL/GenBank/DDBJ databases">
        <title>The Natural Products Discovery Center: Release of the First 8490 Sequenced Strains for Exploring Actinobacteria Biosynthetic Diversity.</title>
        <authorList>
            <person name="Kalkreuter E."/>
            <person name="Kautsar S.A."/>
            <person name="Yang D."/>
            <person name="Bader C.D."/>
            <person name="Teijaro C.N."/>
            <person name="Fluegel L."/>
            <person name="Davis C.M."/>
            <person name="Simpson J.R."/>
            <person name="Lauterbach L."/>
            <person name="Steele A.D."/>
            <person name="Gui C."/>
            <person name="Meng S."/>
            <person name="Li G."/>
            <person name="Viehrig K."/>
            <person name="Ye F."/>
            <person name="Su P."/>
            <person name="Kiefer A.F."/>
            <person name="Nichols A."/>
            <person name="Cepeda A.J."/>
            <person name="Yan W."/>
            <person name="Fan B."/>
            <person name="Jiang Y."/>
            <person name="Adhikari A."/>
            <person name="Zheng C.-J."/>
            <person name="Schuster L."/>
            <person name="Cowan T.M."/>
            <person name="Smanski M.J."/>
            <person name="Chevrette M.G."/>
            <person name="De Carvalho L.P.S."/>
            <person name="Shen B."/>
        </authorList>
    </citation>
    <scope>NUCLEOTIDE SEQUENCE [LARGE SCALE GENOMIC DNA]</scope>
    <source>
        <strain evidence="4 5">NPDC033039</strain>
    </source>
</reference>
<proteinExistence type="predicted"/>
<organism evidence="4 5">
    <name type="scientific">Streptomyces catenulae</name>
    <dbReference type="NCBI Taxonomy" id="66875"/>
    <lineage>
        <taxon>Bacteria</taxon>
        <taxon>Bacillati</taxon>
        <taxon>Actinomycetota</taxon>
        <taxon>Actinomycetes</taxon>
        <taxon>Kitasatosporales</taxon>
        <taxon>Streptomycetaceae</taxon>
        <taxon>Streptomyces</taxon>
    </lineage>
</organism>
<dbReference type="PANTHER" id="PTHR30007:SF0">
    <property type="entry name" value="TRANSPOSASE"/>
    <property type="match status" value="1"/>
</dbReference>
<keyword evidence="5" id="KW-1185">Reference proteome</keyword>
<dbReference type="Pfam" id="PF13340">
    <property type="entry name" value="DUF4096"/>
    <property type="match status" value="1"/>
</dbReference>
<feature type="region of interest" description="Disordered" evidence="1">
    <location>
        <begin position="268"/>
        <end position="292"/>
    </location>
</feature>
<dbReference type="InterPro" id="IPR002559">
    <property type="entry name" value="Transposase_11"/>
</dbReference>
<evidence type="ECO:0000313" key="4">
    <source>
        <dbReference type="EMBL" id="MEU3714289.1"/>
    </source>
</evidence>
<evidence type="ECO:0000313" key="5">
    <source>
        <dbReference type="Proteomes" id="UP001550853"/>
    </source>
</evidence>
<feature type="domain" description="Transposase IS4-like" evidence="2">
    <location>
        <begin position="105"/>
        <end position="203"/>
    </location>
</feature>
<dbReference type="EMBL" id="JBEZVI010000040">
    <property type="protein sequence ID" value="MEU3714289.1"/>
    <property type="molecule type" value="Genomic_DNA"/>
</dbReference>
<dbReference type="Pfam" id="PF01609">
    <property type="entry name" value="DDE_Tnp_1"/>
    <property type="match status" value="1"/>
</dbReference>
<evidence type="ECO:0000256" key="1">
    <source>
        <dbReference type="SAM" id="MobiDB-lite"/>
    </source>
</evidence>
<gene>
    <name evidence="4" type="ORF">AB0E61_29850</name>
</gene>
<evidence type="ECO:0000259" key="2">
    <source>
        <dbReference type="Pfam" id="PF01609"/>
    </source>
</evidence>
<evidence type="ECO:0000259" key="3">
    <source>
        <dbReference type="Pfam" id="PF13340"/>
    </source>
</evidence>
<dbReference type="Proteomes" id="UP001550853">
    <property type="component" value="Unassembled WGS sequence"/>
</dbReference>
<feature type="domain" description="Insertion element IS402-like" evidence="3">
    <location>
        <begin position="11"/>
        <end position="89"/>
    </location>
</feature>
<dbReference type="NCBIfam" id="NF033580">
    <property type="entry name" value="transpos_IS5_3"/>
    <property type="match status" value="1"/>
</dbReference>